<sequence length="217" mass="23753">MEQHRTTAESTRDTHVLQGTAEHLAERYRGIFTPQMVERYVFESYATLGRTARIKTHLATLAGRFADDRLRALAQSMGSIAKDHPQVLFVCVQNAGRSQMAAALLSKVSGGQVEVRSAGSLPAGQIHPLAEDVLRERGIDLADAFPKPLTDDVVRAADYVITMGCGDTCPIYPGKQYLDWDVADPQDATLEGAREILADIEARVHALWERLQAPQGG</sequence>
<proteinExistence type="predicted"/>
<name>A0ABV4UKR6_9MICC</name>
<dbReference type="NCBIfam" id="NF046112">
    <property type="entry name" value="MSMEG_6209_Nter"/>
    <property type="match status" value="1"/>
</dbReference>
<comment type="caution">
    <text evidence="3">The sequence shown here is derived from an EMBL/GenBank/DDBJ whole genome shotgun (WGS) entry which is preliminary data.</text>
</comment>
<dbReference type="EMBL" id="JBHDLJ010000002">
    <property type="protein sequence ID" value="MFB0833754.1"/>
    <property type="molecule type" value="Genomic_DNA"/>
</dbReference>
<keyword evidence="4" id="KW-1185">Reference proteome</keyword>
<dbReference type="PANTHER" id="PTHR43428">
    <property type="entry name" value="ARSENATE REDUCTASE"/>
    <property type="match status" value="1"/>
</dbReference>
<organism evidence="3 4">
    <name type="scientific">Arthrobacter halodurans</name>
    <dbReference type="NCBI Taxonomy" id="516699"/>
    <lineage>
        <taxon>Bacteria</taxon>
        <taxon>Bacillati</taxon>
        <taxon>Actinomycetota</taxon>
        <taxon>Actinomycetes</taxon>
        <taxon>Micrococcales</taxon>
        <taxon>Micrococcaceae</taxon>
        <taxon>Arthrobacter</taxon>
    </lineage>
</organism>
<accession>A0ABV4UKR6</accession>
<dbReference type="SMART" id="SM00226">
    <property type="entry name" value="LMWPc"/>
    <property type="match status" value="1"/>
</dbReference>
<dbReference type="InterPro" id="IPR023485">
    <property type="entry name" value="Ptyr_pPase"/>
</dbReference>
<dbReference type="InterPro" id="IPR036196">
    <property type="entry name" value="Ptyr_pPase_sf"/>
</dbReference>
<evidence type="ECO:0000313" key="4">
    <source>
        <dbReference type="Proteomes" id="UP001575652"/>
    </source>
</evidence>
<dbReference type="RefSeq" id="WP_373970914.1">
    <property type="nucleotide sequence ID" value="NZ_JBHDLJ010000002.1"/>
</dbReference>
<evidence type="ECO:0000313" key="3">
    <source>
        <dbReference type="EMBL" id="MFB0833754.1"/>
    </source>
</evidence>
<keyword evidence="1" id="KW-0059">Arsenical resistance</keyword>
<dbReference type="InterPro" id="IPR048716">
    <property type="entry name" value="Phosphatase-like_N"/>
</dbReference>
<evidence type="ECO:0000256" key="1">
    <source>
        <dbReference type="ARBA" id="ARBA00022849"/>
    </source>
</evidence>
<gene>
    <name evidence="3" type="ORF">ACETWP_04065</name>
</gene>
<dbReference type="CDD" id="cd16345">
    <property type="entry name" value="LMWP_ArsC"/>
    <property type="match status" value="1"/>
</dbReference>
<dbReference type="Pfam" id="PF01451">
    <property type="entry name" value="LMWPc"/>
    <property type="match status" value="1"/>
</dbReference>
<dbReference type="Gene3D" id="1.10.8.1060">
    <property type="entry name" value="Corynebacterium glutamicum thioredoxin-dependent arsenate reductase, N-terminal domain"/>
    <property type="match status" value="1"/>
</dbReference>
<feature type="domain" description="Phosphotyrosine protein phosphatase I" evidence="2">
    <location>
        <begin position="85"/>
        <end position="210"/>
    </location>
</feature>
<evidence type="ECO:0000259" key="2">
    <source>
        <dbReference type="SMART" id="SM00226"/>
    </source>
</evidence>
<dbReference type="PANTHER" id="PTHR43428:SF1">
    <property type="entry name" value="ARSENATE REDUCTASE"/>
    <property type="match status" value="1"/>
</dbReference>
<dbReference type="Pfam" id="PF21234">
    <property type="entry name" value="Phosphatase-like_N"/>
    <property type="match status" value="1"/>
</dbReference>
<dbReference type="Gene3D" id="3.40.50.2300">
    <property type="match status" value="1"/>
</dbReference>
<reference evidence="3 4" key="1">
    <citation type="submission" date="2024-09" db="EMBL/GenBank/DDBJ databases">
        <authorList>
            <person name="Salinas-Garcia M.A."/>
            <person name="Prieme A."/>
        </authorList>
    </citation>
    <scope>NUCLEOTIDE SEQUENCE [LARGE SCALE GENOMIC DNA]</scope>
    <source>
        <strain evidence="3 4">DSM 21081</strain>
    </source>
</reference>
<protein>
    <submittedName>
        <fullName evidence="3">Low molecular weight phosphatase family protein</fullName>
    </submittedName>
</protein>
<dbReference type="SUPFAM" id="SSF52788">
    <property type="entry name" value="Phosphotyrosine protein phosphatases I"/>
    <property type="match status" value="1"/>
</dbReference>
<dbReference type="Proteomes" id="UP001575652">
    <property type="component" value="Unassembled WGS sequence"/>
</dbReference>